<organism evidence="2 3">
    <name type="scientific">Lupinus angustifolius</name>
    <name type="common">Narrow-leaved blue lupine</name>
    <dbReference type="NCBI Taxonomy" id="3871"/>
    <lineage>
        <taxon>Eukaryota</taxon>
        <taxon>Viridiplantae</taxon>
        <taxon>Streptophyta</taxon>
        <taxon>Embryophyta</taxon>
        <taxon>Tracheophyta</taxon>
        <taxon>Spermatophyta</taxon>
        <taxon>Magnoliopsida</taxon>
        <taxon>eudicotyledons</taxon>
        <taxon>Gunneridae</taxon>
        <taxon>Pentapetalae</taxon>
        <taxon>rosids</taxon>
        <taxon>fabids</taxon>
        <taxon>Fabales</taxon>
        <taxon>Fabaceae</taxon>
        <taxon>Papilionoideae</taxon>
        <taxon>50 kb inversion clade</taxon>
        <taxon>genistoids sensu lato</taxon>
        <taxon>core genistoids</taxon>
        <taxon>Genisteae</taxon>
        <taxon>Lupinus</taxon>
    </lineage>
</organism>
<dbReference type="EMBL" id="CM007361">
    <property type="protein sequence ID" value="OIW19275.1"/>
    <property type="molecule type" value="Genomic_DNA"/>
</dbReference>
<evidence type="ECO:0000256" key="1">
    <source>
        <dbReference type="SAM" id="MobiDB-lite"/>
    </source>
</evidence>
<feature type="compositionally biased region" description="Polar residues" evidence="1">
    <location>
        <begin position="76"/>
        <end position="99"/>
    </location>
</feature>
<keyword evidence="3" id="KW-1185">Reference proteome</keyword>
<feature type="region of interest" description="Disordered" evidence="1">
    <location>
        <begin position="76"/>
        <end position="138"/>
    </location>
</feature>
<reference evidence="2 3" key="1">
    <citation type="journal article" date="2017" name="Plant Biotechnol. J.">
        <title>A comprehensive draft genome sequence for lupin (Lupinus angustifolius), an emerging health food: insights into plant-microbe interactions and legume evolution.</title>
        <authorList>
            <person name="Hane J.K."/>
            <person name="Ming Y."/>
            <person name="Kamphuis L.G."/>
            <person name="Nelson M.N."/>
            <person name="Garg G."/>
            <person name="Atkins C.A."/>
            <person name="Bayer P.E."/>
            <person name="Bravo A."/>
            <person name="Bringans S."/>
            <person name="Cannon S."/>
            <person name="Edwards D."/>
            <person name="Foley R."/>
            <person name="Gao L.L."/>
            <person name="Harrison M.J."/>
            <person name="Huang W."/>
            <person name="Hurgobin B."/>
            <person name="Li S."/>
            <person name="Liu C.W."/>
            <person name="McGrath A."/>
            <person name="Morahan G."/>
            <person name="Murray J."/>
            <person name="Weller J."/>
            <person name="Jian J."/>
            <person name="Singh K.B."/>
        </authorList>
    </citation>
    <scope>NUCLEOTIDE SEQUENCE [LARGE SCALE GENOMIC DNA]</scope>
    <source>
        <strain evidence="3">cv. Tanjil</strain>
        <tissue evidence="2">Whole plant</tissue>
    </source>
</reference>
<protein>
    <submittedName>
        <fullName evidence="2">Uncharacterized protein</fullName>
    </submittedName>
</protein>
<evidence type="ECO:0000313" key="3">
    <source>
        <dbReference type="Proteomes" id="UP000188354"/>
    </source>
</evidence>
<sequence length="138" mass="15014">MHSAPWDEERISKKLNLPPSDFCSSPDYTGPQTYTSMNTSHGAVHAALLDMHLTVPRVATADMGIISHKASCPTPFQTSSGAQTSPVGMDQAHSTTNHPNLEDKVYPEEIGNDRGPVIGDRPTCTRAPPSWHKDFAME</sequence>
<feature type="compositionally biased region" description="Basic and acidic residues" evidence="1">
    <location>
        <begin position="1"/>
        <end position="12"/>
    </location>
</feature>
<proteinExistence type="predicted"/>
<dbReference type="Proteomes" id="UP000188354">
    <property type="component" value="Chromosome LG01"/>
</dbReference>
<evidence type="ECO:0000313" key="2">
    <source>
        <dbReference type="EMBL" id="OIW19275.1"/>
    </source>
</evidence>
<name>A0A4P1RWE1_LUPAN</name>
<dbReference type="AlphaFoldDB" id="A0A4P1RWE1"/>
<feature type="region of interest" description="Disordered" evidence="1">
    <location>
        <begin position="1"/>
        <end position="24"/>
    </location>
</feature>
<dbReference type="Gramene" id="OIW19275">
    <property type="protein sequence ID" value="OIW19275"/>
    <property type="gene ID" value="TanjilG_20400"/>
</dbReference>
<gene>
    <name evidence="2" type="ORF">TanjilG_20400</name>
</gene>
<accession>A0A4P1RWE1</accession>